<keyword evidence="7" id="KW-0902">Two-component regulatory system</keyword>
<keyword evidence="9" id="KW-0472">Membrane</keyword>
<dbReference type="Pfam" id="PF00672">
    <property type="entry name" value="HAMP"/>
    <property type="match status" value="1"/>
</dbReference>
<dbReference type="FunFam" id="1.10.287.130:FF:000001">
    <property type="entry name" value="Two-component sensor histidine kinase"/>
    <property type="match status" value="1"/>
</dbReference>
<dbReference type="GO" id="GO:0016036">
    <property type="term" value="P:cellular response to phosphate starvation"/>
    <property type="evidence" value="ECO:0007669"/>
    <property type="project" value="TreeGrafter"/>
</dbReference>
<sequence>MQQDVSSHWTAAGWSSLLARDTRHRLSIRAKIALHQAVVALTLLCSGGATWFAVERIDYYFDRNRLAQEQMETMLRLSTHLNRYSENVAELLLLGRTELDDFFAARRSVEEVLDELSDLTGQEIEFVRSAEERAEEIGEQERTNQIRALFEEIDLTTQRLLFLRDQGQQEQAVTLFRDTIEEGVSAQLDREIATALAGEEAELRELQMRTNRLESGLVLFVLSVVGTAILVSALAGARLVGALTRPIHDLIAATRAIGDGDLGHRIGNDHPKEFAGLARQFNRTASQLEAQRLEVQERQAGLEDTISRRTAELEEANERLQRLDRMRVLFLADISHELRTPLTVLRGEAEVALRGVRSSEEHRETLVRVVQLAQQMGRLVEDLLFLGRAEVGAVRFEMQPLELEDVVEIALADAEILADERELVIDAHLPDGPVRVEGDAGRLSQALVTILDNAVKYSSPGGRIAVELSRTEIEACLRVVNGGPGIPKADLPFVFNRFYRGRAERGSTDGSGLGLPIAKWIVDAHGGRVDLASEEGRTVVTLQLPLRG</sequence>
<evidence type="ECO:0000256" key="9">
    <source>
        <dbReference type="SAM" id="Phobius"/>
    </source>
</evidence>
<dbReference type="InterPro" id="IPR004358">
    <property type="entry name" value="Sig_transdc_His_kin-like_C"/>
</dbReference>
<comment type="caution">
    <text evidence="12">The sequence shown here is derived from an EMBL/GenBank/DDBJ whole genome shotgun (WGS) entry which is preliminary data.</text>
</comment>
<dbReference type="Gene3D" id="6.10.340.10">
    <property type="match status" value="1"/>
</dbReference>
<evidence type="ECO:0000313" key="13">
    <source>
        <dbReference type="Proteomes" id="UP000305887"/>
    </source>
</evidence>
<dbReference type="InterPro" id="IPR036097">
    <property type="entry name" value="HisK_dim/P_sf"/>
</dbReference>
<feature type="coiled-coil region" evidence="8">
    <location>
        <begin position="278"/>
        <end position="326"/>
    </location>
</feature>
<dbReference type="OrthoDB" id="9809766at2"/>
<feature type="transmembrane region" description="Helical" evidence="9">
    <location>
        <begin position="32"/>
        <end position="54"/>
    </location>
</feature>
<keyword evidence="4" id="KW-0597">Phosphoprotein</keyword>
<dbReference type="EMBL" id="VDFU01000003">
    <property type="protein sequence ID" value="TNC51971.1"/>
    <property type="molecule type" value="Genomic_DNA"/>
</dbReference>
<dbReference type="PROSITE" id="PS50885">
    <property type="entry name" value="HAMP"/>
    <property type="match status" value="1"/>
</dbReference>
<name>A0A5C4N6J7_9RHOB</name>
<comment type="subcellular location">
    <subcellularLocation>
        <location evidence="2">Membrane</location>
    </subcellularLocation>
</comment>
<dbReference type="CDD" id="cd06225">
    <property type="entry name" value="HAMP"/>
    <property type="match status" value="1"/>
</dbReference>
<dbReference type="SUPFAM" id="SSF47384">
    <property type="entry name" value="Homodimeric domain of signal transducing histidine kinase"/>
    <property type="match status" value="1"/>
</dbReference>
<comment type="catalytic activity">
    <reaction evidence="1">
        <text>ATP + protein L-histidine = ADP + protein N-phospho-L-histidine.</text>
        <dbReference type="EC" id="2.7.13.3"/>
    </reaction>
</comment>
<dbReference type="InterPro" id="IPR003594">
    <property type="entry name" value="HATPase_dom"/>
</dbReference>
<keyword evidence="13" id="KW-1185">Reference proteome</keyword>
<protein>
    <recommendedName>
        <fullName evidence="3">histidine kinase</fullName>
        <ecNumber evidence="3">2.7.13.3</ecNumber>
    </recommendedName>
</protein>
<dbReference type="PRINTS" id="PR00344">
    <property type="entry name" value="BCTRLSENSOR"/>
</dbReference>
<keyword evidence="5" id="KW-0808">Transferase</keyword>
<dbReference type="GO" id="GO:0000155">
    <property type="term" value="F:phosphorelay sensor kinase activity"/>
    <property type="evidence" value="ECO:0007669"/>
    <property type="project" value="InterPro"/>
</dbReference>
<feature type="domain" description="Histidine kinase" evidence="10">
    <location>
        <begin position="333"/>
        <end position="548"/>
    </location>
</feature>
<dbReference type="InterPro" id="IPR036890">
    <property type="entry name" value="HATPase_C_sf"/>
</dbReference>
<keyword evidence="9" id="KW-0812">Transmembrane</keyword>
<keyword evidence="8" id="KW-0175">Coiled coil</keyword>
<organism evidence="12 13">
    <name type="scientific">Rubellimicrobium rubrum</name>
    <dbReference type="NCBI Taxonomy" id="2585369"/>
    <lineage>
        <taxon>Bacteria</taxon>
        <taxon>Pseudomonadati</taxon>
        <taxon>Pseudomonadota</taxon>
        <taxon>Alphaproteobacteria</taxon>
        <taxon>Rhodobacterales</taxon>
        <taxon>Roseobacteraceae</taxon>
        <taxon>Rubellimicrobium</taxon>
    </lineage>
</organism>
<dbReference type="Pfam" id="PF02518">
    <property type="entry name" value="HATPase_c"/>
    <property type="match status" value="1"/>
</dbReference>
<dbReference type="SMART" id="SM00304">
    <property type="entry name" value="HAMP"/>
    <property type="match status" value="1"/>
</dbReference>
<proteinExistence type="predicted"/>
<dbReference type="InterPro" id="IPR003660">
    <property type="entry name" value="HAMP_dom"/>
</dbReference>
<dbReference type="EC" id="2.7.13.3" evidence="3"/>
<evidence type="ECO:0000256" key="1">
    <source>
        <dbReference type="ARBA" id="ARBA00000085"/>
    </source>
</evidence>
<keyword evidence="9" id="KW-1133">Transmembrane helix</keyword>
<dbReference type="PROSITE" id="PS50109">
    <property type="entry name" value="HIS_KIN"/>
    <property type="match status" value="1"/>
</dbReference>
<dbReference type="InterPro" id="IPR003661">
    <property type="entry name" value="HisK_dim/P_dom"/>
</dbReference>
<dbReference type="PANTHER" id="PTHR45453">
    <property type="entry name" value="PHOSPHATE REGULON SENSOR PROTEIN PHOR"/>
    <property type="match status" value="1"/>
</dbReference>
<evidence type="ECO:0000256" key="8">
    <source>
        <dbReference type="SAM" id="Coils"/>
    </source>
</evidence>
<dbReference type="Proteomes" id="UP000305887">
    <property type="component" value="Unassembled WGS sequence"/>
</dbReference>
<dbReference type="InterPro" id="IPR005467">
    <property type="entry name" value="His_kinase_dom"/>
</dbReference>
<reference evidence="12 13" key="1">
    <citation type="submission" date="2019-06" db="EMBL/GenBank/DDBJ databases">
        <title>YIM 131921 draft genome.</title>
        <authorList>
            <person name="Jiang L."/>
        </authorList>
    </citation>
    <scope>NUCLEOTIDE SEQUENCE [LARGE SCALE GENOMIC DNA]</scope>
    <source>
        <strain evidence="12 13">YIM 131921</strain>
    </source>
</reference>
<evidence type="ECO:0000256" key="7">
    <source>
        <dbReference type="ARBA" id="ARBA00023012"/>
    </source>
</evidence>
<evidence type="ECO:0000256" key="5">
    <source>
        <dbReference type="ARBA" id="ARBA00022679"/>
    </source>
</evidence>
<dbReference type="SUPFAM" id="SSF55874">
    <property type="entry name" value="ATPase domain of HSP90 chaperone/DNA topoisomerase II/histidine kinase"/>
    <property type="match status" value="1"/>
</dbReference>
<dbReference type="SMART" id="SM00387">
    <property type="entry name" value="HATPase_c"/>
    <property type="match status" value="1"/>
</dbReference>
<dbReference type="SUPFAM" id="SSF158472">
    <property type="entry name" value="HAMP domain-like"/>
    <property type="match status" value="1"/>
</dbReference>
<evidence type="ECO:0000259" key="11">
    <source>
        <dbReference type="PROSITE" id="PS50885"/>
    </source>
</evidence>
<evidence type="ECO:0000259" key="10">
    <source>
        <dbReference type="PROSITE" id="PS50109"/>
    </source>
</evidence>
<dbReference type="Pfam" id="PF00512">
    <property type="entry name" value="HisKA"/>
    <property type="match status" value="1"/>
</dbReference>
<dbReference type="InterPro" id="IPR050351">
    <property type="entry name" value="BphY/WalK/GraS-like"/>
</dbReference>
<evidence type="ECO:0000313" key="12">
    <source>
        <dbReference type="EMBL" id="TNC51971.1"/>
    </source>
</evidence>
<accession>A0A5C4N6J7</accession>
<dbReference type="CDD" id="cd00075">
    <property type="entry name" value="HATPase"/>
    <property type="match status" value="1"/>
</dbReference>
<evidence type="ECO:0000256" key="2">
    <source>
        <dbReference type="ARBA" id="ARBA00004370"/>
    </source>
</evidence>
<dbReference type="CDD" id="cd00082">
    <property type="entry name" value="HisKA"/>
    <property type="match status" value="1"/>
</dbReference>
<feature type="transmembrane region" description="Helical" evidence="9">
    <location>
        <begin position="217"/>
        <end position="237"/>
    </location>
</feature>
<keyword evidence="6" id="KW-0418">Kinase</keyword>
<dbReference type="Gene3D" id="3.30.565.10">
    <property type="entry name" value="Histidine kinase-like ATPase, C-terminal domain"/>
    <property type="match status" value="1"/>
</dbReference>
<dbReference type="AlphaFoldDB" id="A0A5C4N6J7"/>
<dbReference type="Gene3D" id="1.10.287.130">
    <property type="match status" value="1"/>
</dbReference>
<feature type="domain" description="HAMP" evidence="11">
    <location>
        <begin position="241"/>
        <end position="293"/>
    </location>
</feature>
<dbReference type="PANTHER" id="PTHR45453:SF1">
    <property type="entry name" value="PHOSPHATE REGULON SENSOR PROTEIN PHOR"/>
    <property type="match status" value="1"/>
</dbReference>
<gene>
    <name evidence="12" type="ORF">FHG66_03975</name>
</gene>
<evidence type="ECO:0000256" key="6">
    <source>
        <dbReference type="ARBA" id="ARBA00022777"/>
    </source>
</evidence>
<dbReference type="GO" id="GO:0005886">
    <property type="term" value="C:plasma membrane"/>
    <property type="evidence" value="ECO:0007669"/>
    <property type="project" value="TreeGrafter"/>
</dbReference>
<evidence type="ECO:0000256" key="4">
    <source>
        <dbReference type="ARBA" id="ARBA00022553"/>
    </source>
</evidence>
<evidence type="ECO:0000256" key="3">
    <source>
        <dbReference type="ARBA" id="ARBA00012438"/>
    </source>
</evidence>
<dbReference type="GO" id="GO:0004721">
    <property type="term" value="F:phosphoprotein phosphatase activity"/>
    <property type="evidence" value="ECO:0007669"/>
    <property type="project" value="TreeGrafter"/>
</dbReference>
<dbReference type="SMART" id="SM00388">
    <property type="entry name" value="HisKA"/>
    <property type="match status" value="1"/>
</dbReference>